<gene>
    <name evidence="2" type="ORF">PV11_05137</name>
</gene>
<dbReference type="STRING" id="1016849.A0A0D1Z8K2"/>
<dbReference type="OrthoDB" id="4122792at2759"/>
<accession>A0A0D1Z8K2</accession>
<keyword evidence="1" id="KW-0472">Membrane</keyword>
<evidence type="ECO:0000313" key="3">
    <source>
        <dbReference type="Proteomes" id="UP000053599"/>
    </source>
</evidence>
<keyword evidence="1" id="KW-0812">Transmembrane</keyword>
<dbReference type="PANTHER" id="PTHR42085:SF2">
    <property type="entry name" value="F-BOX DOMAIN-CONTAINING PROTEIN"/>
    <property type="match status" value="1"/>
</dbReference>
<reference evidence="2 3" key="1">
    <citation type="submission" date="2015-01" db="EMBL/GenBank/DDBJ databases">
        <title>The Genome Sequence of Exophiala sideris CBS121828.</title>
        <authorList>
            <consortium name="The Broad Institute Genomics Platform"/>
            <person name="Cuomo C."/>
            <person name="de Hoog S."/>
            <person name="Gorbushina A."/>
            <person name="Stielow B."/>
            <person name="Teixiera M."/>
            <person name="Abouelleil A."/>
            <person name="Chapman S.B."/>
            <person name="Priest M."/>
            <person name="Young S.K."/>
            <person name="Wortman J."/>
            <person name="Nusbaum C."/>
            <person name="Birren B."/>
        </authorList>
    </citation>
    <scope>NUCLEOTIDE SEQUENCE [LARGE SCALE GENOMIC DNA]</scope>
    <source>
        <strain evidence="2 3">CBS 121828</strain>
    </source>
</reference>
<proteinExistence type="predicted"/>
<keyword evidence="1" id="KW-1133">Transmembrane helix</keyword>
<dbReference type="InterPro" id="IPR038883">
    <property type="entry name" value="AN11006-like"/>
</dbReference>
<sequence>MTSSAATMFLFLILGLLDTTLVSILIGSLTGANVNAQQELSDALRLFLVLTRTAVLSYLWVFVLGRDQRRPRTSRSSAIRKHSSSNRKPVSFCNLPIEIRNMVYSCLFTGQDVTLRTDDRKQTVDLYKPRFVVPQIRRDRSLGLNILLVSKACSVEAKAVLFNEANFYLEFNQLSTLLEDTLRGFCKDDLLRIRSLHCDHEPRWYSSMNHCHPLGTMTRLAKVDVLYAFDMWFDVFDMNIWLDAIDMWPEDDPKEYLQDNIVPILHRLAVAWKPCRHKALLRHFKAQAARRKGIKLVFRFPSLLMASQSISAWN</sequence>
<protein>
    <submittedName>
        <fullName evidence="2">Uncharacterized protein</fullName>
    </submittedName>
</protein>
<dbReference type="PANTHER" id="PTHR42085">
    <property type="entry name" value="F-BOX DOMAIN-CONTAINING PROTEIN"/>
    <property type="match status" value="1"/>
</dbReference>
<dbReference type="EMBL" id="KN846952">
    <property type="protein sequence ID" value="KIV83078.1"/>
    <property type="molecule type" value="Genomic_DNA"/>
</dbReference>
<evidence type="ECO:0000313" key="2">
    <source>
        <dbReference type="EMBL" id="KIV83078.1"/>
    </source>
</evidence>
<dbReference type="HOGENOM" id="CLU_885762_0_0_1"/>
<organism evidence="2 3">
    <name type="scientific">Exophiala sideris</name>
    <dbReference type="NCBI Taxonomy" id="1016849"/>
    <lineage>
        <taxon>Eukaryota</taxon>
        <taxon>Fungi</taxon>
        <taxon>Dikarya</taxon>
        <taxon>Ascomycota</taxon>
        <taxon>Pezizomycotina</taxon>
        <taxon>Eurotiomycetes</taxon>
        <taxon>Chaetothyriomycetidae</taxon>
        <taxon>Chaetothyriales</taxon>
        <taxon>Herpotrichiellaceae</taxon>
        <taxon>Exophiala</taxon>
    </lineage>
</organism>
<name>A0A0D1Z8K2_9EURO</name>
<evidence type="ECO:0000256" key="1">
    <source>
        <dbReference type="SAM" id="Phobius"/>
    </source>
</evidence>
<dbReference type="AlphaFoldDB" id="A0A0D1Z8K2"/>
<feature type="transmembrane region" description="Helical" evidence="1">
    <location>
        <begin position="46"/>
        <end position="65"/>
    </location>
</feature>
<dbReference type="Proteomes" id="UP000053599">
    <property type="component" value="Unassembled WGS sequence"/>
</dbReference>